<accession>A0A4S8KVT2</accession>
<dbReference type="Proteomes" id="UP000297245">
    <property type="component" value="Unassembled WGS sequence"/>
</dbReference>
<evidence type="ECO:0000313" key="1">
    <source>
        <dbReference type="EMBL" id="THU80052.1"/>
    </source>
</evidence>
<reference evidence="1 2" key="1">
    <citation type="journal article" date="2019" name="Nat. Ecol. Evol.">
        <title>Megaphylogeny resolves global patterns of mushroom evolution.</title>
        <authorList>
            <person name="Varga T."/>
            <person name="Krizsan K."/>
            <person name="Foldi C."/>
            <person name="Dima B."/>
            <person name="Sanchez-Garcia M."/>
            <person name="Sanchez-Ramirez S."/>
            <person name="Szollosi G.J."/>
            <person name="Szarkandi J.G."/>
            <person name="Papp V."/>
            <person name="Albert L."/>
            <person name="Andreopoulos W."/>
            <person name="Angelini C."/>
            <person name="Antonin V."/>
            <person name="Barry K.W."/>
            <person name="Bougher N.L."/>
            <person name="Buchanan P."/>
            <person name="Buyck B."/>
            <person name="Bense V."/>
            <person name="Catcheside P."/>
            <person name="Chovatia M."/>
            <person name="Cooper J."/>
            <person name="Damon W."/>
            <person name="Desjardin D."/>
            <person name="Finy P."/>
            <person name="Geml J."/>
            <person name="Haridas S."/>
            <person name="Hughes K."/>
            <person name="Justo A."/>
            <person name="Karasinski D."/>
            <person name="Kautmanova I."/>
            <person name="Kiss B."/>
            <person name="Kocsube S."/>
            <person name="Kotiranta H."/>
            <person name="LaButti K.M."/>
            <person name="Lechner B.E."/>
            <person name="Liimatainen K."/>
            <person name="Lipzen A."/>
            <person name="Lukacs Z."/>
            <person name="Mihaltcheva S."/>
            <person name="Morgado L.N."/>
            <person name="Niskanen T."/>
            <person name="Noordeloos M.E."/>
            <person name="Ohm R.A."/>
            <person name="Ortiz-Santana B."/>
            <person name="Ovrebo C."/>
            <person name="Racz N."/>
            <person name="Riley R."/>
            <person name="Savchenko A."/>
            <person name="Shiryaev A."/>
            <person name="Soop K."/>
            <person name="Spirin V."/>
            <person name="Szebenyi C."/>
            <person name="Tomsovsky M."/>
            <person name="Tulloss R.E."/>
            <person name="Uehling J."/>
            <person name="Grigoriev I.V."/>
            <person name="Vagvolgyi C."/>
            <person name="Papp T."/>
            <person name="Martin F.M."/>
            <person name="Miettinen O."/>
            <person name="Hibbett D.S."/>
            <person name="Nagy L.G."/>
        </authorList>
    </citation>
    <scope>NUCLEOTIDE SEQUENCE [LARGE SCALE GENOMIC DNA]</scope>
    <source>
        <strain evidence="1 2">CBS 962.96</strain>
    </source>
</reference>
<sequence length="196" mass="21886">MWSDQRLPCMPNNRIRGAYADCLSAYLRNPLLIWSIIALGVIIDGYPASCTSRMWTIAVESKCKLPRAASAIDLKVAKHNRRPSSRYIGITGAGNNLSSYQKIADLANSDTVHSPWNITAATGSLARTGPGKGVIDNERPYSTLVGLNKIEIHCLQIKQEDRSKSKRIAVKKPEEIRKTREITRELSFRHWIGSCH</sequence>
<organism evidence="1 2">
    <name type="scientific">Dendrothele bispora (strain CBS 962.96)</name>
    <dbReference type="NCBI Taxonomy" id="1314807"/>
    <lineage>
        <taxon>Eukaryota</taxon>
        <taxon>Fungi</taxon>
        <taxon>Dikarya</taxon>
        <taxon>Basidiomycota</taxon>
        <taxon>Agaricomycotina</taxon>
        <taxon>Agaricomycetes</taxon>
        <taxon>Agaricomycetidae</taxon>
        <taxon>Agaricales</taxon>
        <taxon>Agaricales incertae sedis</taxon>
        <taxon>Dendrothele</taxon>
    </lineage>
</organism>
<dbReference type="AlphaFoldDB" id="A0A4S8KVT2"/>
<name>A0A4S8KVT2_DENBC</name>
<proteinExistence type="predicted"/>
<gene>
    <name evidence="1" type="ORF">K435DRAFT_810198</name>
</gene>
<protein>
    <submittedName>
        <fullName evidence="1">Uncharacterized protein</fullName>
    </submittedName>
</protein>
<evidence type="ECO:0000313" key="2">
    <source>
        <dbReference type="Proteomes" id="UP000297245"/>
    </source>
</evidence>
<dbReference type="EMBL" id="ML179945">
    <property type="protein sequence ID" value="THU80052.1"/>
    <property type="molecule type" value="Genomic_DNA"/>
</dbReference>
<keyword evidence="2" id="KW-1185">Reference proteome</keyword>